<dbReference type="SUPFAM" id="SSF53335">
    <property type="entry name" value="S-adenosyl-L-methionine-dependent methyltransferases"/>
    <property type="match status" value="1"/>
</dbReference>
<dbReference type="GeneID" id="60657265"/>
<comment type="similarity">
    <text evidence="1">Belongs to the N(4)/N(6)-methyltransferase family.</text>
</comment>
<evidence type="ECO:0000259" key="8">
    <source>
        <dbReference type="Pfam" id="PF02384"/>
    </source>
</evidence>
<organism evidence="9 10">
    <name type="scientific">Helicobacter bilis</name>
    <dbReference type="NCBI Taxonomy" id="37372"/>
    <lineage>
        <taxon>Bacteria</taxon>
        <taxon>Pseudomonadati</taxon>
        <taxon>Campylobacterota</taxon>
        <taxon>Epsilonproteobacteria</taxon>
        <taxon>Campylobacterales</taxon>
        <taxon>Helicobacteraceae</taxon>
        <taxon>Helicobacter</taxon>
    </lineage>
</organism>
<feature type="coiled-coil region" evidence="5">
    <location>
        <begin position="1464"/>
        <end position="1519"/>
    </location>
</feature>
<gene>
    <name evidence="9" type="ORF">LS77_002600</name>
</gene>
<dbReference type="GO" id="GO:0004519">
    <property type="term" value="F:endonuclease activity"/>
    <property type="evidence" value="ECO:0007669"/>
    <property type="project" value="UniProtKB-KW"/>
</dbReference>
<dbReference type="Pfam" id="PF02384">
    <property type="entry name" value="N6_Mtase"/>
    <property type="match status" value="1"/>
</dbReference>
<evidence type="ECO:0000256" key="1">
    <source>
        <dbReference type="ARBA" id="ARBA00006594"/>
    </source>
</evidence>
<dbReference type="GO" id="GO:0032259">
    <property type="term" value="P:methylation"/>
    <property type="evidence" value="ECO:0007669"/>
    <property type="project" value="InterPro"/>
</dbReference>
<dbReference type="InterPro" id="IPR003356">
    <property type="entry name" value="DNA_methylase_A-5"/>
</dbReference>
<sequence>MITQQNLKEVLELLGFIAKGQIYTKIYTNNAKIEVDFATQKINYEPLDSNFKEGKYPSIDNESKGFIIHTNTTTNFSKNENFVCLLCVDALLSKGYEARHIILEPTFEVGHNQQVYGDILVLKKDYTNLILIENKTAGAEFNKEWHKMQKDGGQLFSYYAVNKCDFLCLLAYDFDSNSKQITYKSHIITTKDNREHLERINADLKAHEKKLGFESPQNANVRSYFNVWTNTYTQDFTTKGLLESSIEPYKVGKEKYNLDDLKAVPYNEIASIYHEFATILRNNAIGNPESCFYILVDLFLCKIIDEQNNCDKNGNPKPIKEQDLQFYYKGIQYDNPFAYTDRLLNLYEIGINTLFKKKVVNVKKAELDDLFTNAKREKGEFKKDLDKIFDKQKYFNIKKFNFIEVENEEEFYLNFKVLVKVANLIQDLYISQSENNQFLGDLFEGFLNRYYHQHEGRFFTPTPITSFIVYSLPTLKKDSKVLDFACGAGHFLTESIAHNKDIKLYGIEKNKDLSKVAKTACIIHDSKTSSSIIFQDALDFIKQNFKDEFEEASFHCILSNPPYSVKGFLNTLEDIAQKSYALTQSIDSKSYEKNNAIECFFIERAKQFLKEDGLLALVLPVSILQKGGIYEKTRELLFQHFNLLCIVELNKNTFGTTGTQTIILFAKKKKKYNQDLLHKLKKHSFNLSCLKDDFINTRIVEQYCDFMHYPYKDFLAFLQADILSENLKNNEVFKEYQSDYNKNIDSKDKPKVFKRIKLTQTEQKALFESHESYKNLSAQHTPKDYNKAYKDFLLIKEYKSLESSFHHQRFLQQVKELECEKLLYFSYIQDEKVLILKSPSDKTTDNKSNKANIIKFLGYDWSKRKGDEGIKYQTSLQDTENAELKESEDDSDEDKKQKEALRNINSVKFISTPLYNPANPSDPTKLCYAIKSFIESSVNIDSIITALQSDDKDFYKLFISDMKTMLDFSKVDFNKAISLNPAYIFTGQNCHTERELVSQNPFENCKYELVKLGEVCEVLIGGTPTRSNYSYFQGNNLWVSIAEMNGQVITNTKEKITDEAIKKSNVKLIPKGTTLLSFKLSIGKTAIAGKDLYTNEAIAGLIPKDKLKILDKYLFWIFESKILNLNSIRGNNAFGKSLNSTILKEQVKIPLPPLEIQKQIVAECEKVEEQYNTIRMSIEKYQELIKAILVKCGIVASDESIGGGGETSRLIASLLDSIQELESKLDFDLLASYINSAPCHTEPLGEVSTNTESNPVILSEANNLNTQSSKDISPTAQYDKLINTANLKTLLDSIPTPPKQGWNTIKLGDISLKITKGTTPTTMGFSFLDKGINFVKVESITESGAFIPHKMAYISKECHDKLERSQLQENDILFSIAGALGRVAVVTKEILPANTNQALAIVRLKPNLNKMHFIRVALNTNDIEKQIDGFKKGIAQQNLSLEQVENLKIPLPPLEAQEKIVSAIDSVESQIKRIDSKLEILETRKAEILSNALNANNEREREQAELKEILSEIESLLSQRKILQHFITKILQKAGLTQSLHSLLDSLPTPPPQGYPQYRLNDKSKFSLQIGKRVLDSELNPQGQIPVFSANVKKPFGFIDKELLKDYEKDSVLWGIDGDWMVGFIPKNTPFYPTDHCGVLQVNDKDIKAKIVSFLLDETGKKAGFSRNLRASIERVGSVKIPLPPIEEQEKIINAIENIESKISLLESHLSQLDSKKSKVLQDFL</sequence>
<dbReference type="EMBL" id="JRPH02000006">
    <property type="protein sequence ID" value="TLE05600.1"/>
    <property type="molecule type" value="Genomic_DNA"/>
</dbReference>
<keyword evidence="9" id="KW-0378">Hydrolase</keyword>
<dbReference type="Pfam" id="PF01420">
    <property type="entry name" value="Methylase_S"/>
    <property type="match status" value="3"/>
</dbReference>
<feature type="domain" description="DNA methylase adenine-specific" evidence="8">
    <location>
        <begin position="436"/>
        <end position="746"/>
    </location>
</feature>
<dbReference type="PANTHER" id="PTHR30408">
    <property type="entry name" value="TYPE-1 RESTRICTION ENZYME ECOKI SPECIFICITY PROTEIN"/>
    <property type="match status" value="1"/>
</dbReference>
<comment type="similarity">
    <text evidence="2">Belongs to the type-I restriction system S methylase family.</text>
</comment>
<dbReference type="InterPro" id="IPR044946">
    <property type="entry name" value="Restrct_endonuc_typeI_TRD_sf"/>
</dbReference>
<dbReference type="InterPro" id="IPR029063">
    <property type="entry name" value="SAM-dependent_MTases_sf"/>
</dbReference>
<dbReference type="PRINTS" id="PR00507">
    <property type="entry name" value="N12N6MTFRASE"/>
</dbReference>
<dbReference type="InterPro" id="IPR002052">
    <property type="entry name" value="DNA_methylase_N6_adenine_CS"/>
</dbReference>
<dbReference type="CDD" id="cd02440">
    <property type="entry name" value="AdoMet_MTases"/>
    <property type="match status" value="1"/>
</dbReference>
<keyword evidence="9" id="KW-0255">Endonuclease</keyword>
<dbReference type="RefSeq" id="WP_004088232.1">
    <property type="nucleotide sequence ID" value="NZ_JAERIZ010000002.1"/>
</dbReference>
<reference evidence="9 10" key="1">
    <citation type="journal article" date="2014" name="Genome Announc.">
        <title>Draft genome sequences of eight enterohepatic helicobacter species isolated from both laboratory and wild rodents.</title>
        <authorList>
            <person name="Sheh A."/>
            <person name="Shen Z."/>
            <person name="Fox J.G."/>
        </authorList>
    </citation>
    <scope>NUCLEOTIDE SEQUENCE [LARGE SCALE GENOMIC DNA]</scope>
    <source>
        <strain evidence="9 10">Missouri</strain>
    </source>
</reference>
<dbReference type="Gene3D" id="3.40.50.150">
    <property type="entry name" value="Vaccinia Virus protein VP39"/>
    <property type="match status" value="1"/>
</dbReference>
<evidence type="ECO:0000256" key="3">
    <source>
        <dbReference type="ARBA" id="ARBA00022747"/>
    </source>
</evidence>
<feature type="domain" description="Type I restriction modification DNA specificity" evidence="7">
    <location>
        <begin position="1006"/>
        <end position="1169"/>
    </location>
</feature>
<protein>
    <submittedName>
        <fullName evidence="9">Restriction endonuclease subunit M</fullName>
    </submittedName>
</protein>
<evidence type="ECO:0000256" key="4">
    <source>
        <dbReference type="ARBA" id="ARBA00023125"/>
    </source>
</evidence>
<proteinExistence type="inferred from homology"/>
<feature type="domain" description="Type I restriction modification DNA specificity" evidence="7">
    <location>
        <begin position="1300"/>
        <end position="1473"/>
    </location>
</feature>
<keyword evidence="3" id="KW-0680">Restriction system</keyword>
<dbReference type="GO" id="GO:0008170">
    <property type="term" value="F:N-methyltransferase activity"/>
    <property type="evidence" value="ECO:0007669"/>
    <property type="project" value="InterPro"/>
</dbReference>
<name>A0A6D2CDA6_9HELI</name>
<feature type="region of interest" description="Disordered" evidence="6">
    <location>
        <begin position="878"/>
        <end position="897"/>
    </location>
</feature>
<dbReference type="Gene3D" id="3.90.220.20">
    <property type="entry name" value="DNA methylase specificity domains"/>
    <property type="match status" value="3"/>
</dbReference>
<dbReference type="InterPro" id="IPR000055">
    <property type="entry name" value="Restrct_endonuc_typeI_TRD"/>
</dbReference>
<dbReference type="PANTHER" id="PTHR30408:SF12">
    <property type="entry name" value="TYPE I RESTRICTION ENZYME MJAVIII SPECIFICITY SUBUNIT"/>
    <property type="match status" value="1"/>
</dbReference>
<feature type="domain" description="Type I restriction modification DNA specificity" evidence="7">
    <location>
        <begin position="1569"/>
        <end position="1712"/>
    </location>
</feature>
<comment type="caution">
    <text evidence="9">The sequence shown here is derived from an EMBL/GenBank/DDBJ whole genome shotgun (WGS) entry which is preliminary data.</text>
</comment>
<evidence type="ECO:0000259" key="7">
    <source>
        <dbReference type="Pfam" id="PF01420"/>
    </source>
</evidence>
<dbReference type="PROSITE" id="PS00092">
    <property type="entry name" value="N6_MTASE"/>
    <property type="match status" value="1"/>
</dbReference>
<evidence type="ECO:0000256" key="5">
    <source>
        <dbReference type="SAM" id="Coils"/>
    </source>
</evidence>
<dbReference type="GO" id="GO:0003677">
    <property type="term" value="F:DNA binding"/>
    <property type="evidence" value="ECO:0007669"/>
    <property type="project" value="UniProtKB-KW"/>
</dbReference>
<dbReference type="CDD" id="cd17244">
    <property type="entry name" value="RMtype1_S_Apa101655I-TRD2-CR2_like"/>
    <property type="match status" value="1"/>
</dbReference>
<evidence type="ECO:0000313" key="9">
    <source>
        <dbReference type="EMBL" id="TLE05600.1"/>
    </source>
</evidence>
<dbReference type="Proteomes" id="UP000029870">
    <property type="component" value="Unassembled WGS sequence"/>
</dbReference>
<keyword evidence="9" id="KW-0540">Nuclease</keyword>
<dbReference type="InterPro" id="IPR052021">
    <property type="entry name" value="Type-I_RS_S_subunit"/>
</dbReference>
<accession>A0A6D2CDA6</accession>
<dbReference type="GO" id="GO:0009307">
    <property type="term" value="P:DNA restriction-modification system"/>
    <property type="evidence" value="ECO:0007669"/>
    <property type="project" value="UniProtKB-KW"/>
</dbReference>
<keyword evidence="4" id="KW-0238">DNA-binding</keyword>
<keyword evidence="5" id="KW-0175">Coiled coil</keyword>
<evidence type="ECO:0000256" key="6">
    <source>
        <dbReference type="SAM" id="MobiDB-lite"/>
    </source>
</evidence>
<dbReference type="SUPFAM" id="SSF116734">
    <property type="entry name" value="DNA methylase specificity domain"/>
    <property type="match status" value="3"/>
</dbReference>
<evidence type="ECO:0000313" key="10">
    <source>
        <dbReference type="Proteomes" id="UP000029870"/>
    </source>
</evidence>
<dbReference type="CDD" id="cd17246">
    <property type="entry name" value="RMtype1_S_SonII-TRD2-CR2_like"/>
    <property type="match status" value="1"/>
</dbReference>
<evidence type="ECO:0000256" key="2">
    <source>
        <dbReference type="ARBA" id="ARBA00010923"/>
    </source>
</evidence>